<reference evidence="1 2" key="1">
    <citation type="journal article" date="2015" name="Proc. Natl. Acad. Sci. U.S.A.">
        <title>The resurrection genome of Boea hygrometrica: A blueprint for survival of dehydration.</title>
        <authorList>
            <person name="Xiao L."/>
            <person name="Yang G."/>
            <person name="Zhang L."/>
            <person name="Yang X."/>
            <person name="Zhao S."/>
            <person name="Ji Z."/>
            <person name="Zhou Q."/>
            <person name="Hu M."/>
            <person name="Wang Y."/>
            <person name="Chen M."/>
            <person name="Xu Y."/>
            <person name="Jin H."/>
            <person name="Xiao X."/>
            <person name="Hu G."/>
            <person name="Bao F."/>
            <person name="Hu Y."/>
            <person name="Wan P."/>
            <person name="Li L."/>
            <person name="Deng X."/>
            <person name="Kuang T."/>
            <person name="Xiang C."/>
            <person name="Zhu J.K."/>
            <person name="Oliver M.J."/>
            <person name="He Y."/>
        </authorList>
    </citation>
    <scope>NUCLEOTIDE SEQUENCE [LARGE SCALE GENOMIC DNA]</scope>
    <source>
        <strain evidence="2">cv. XS01</strain>
    </source>
</reference>
<organism evidence="1 2">
    <name type="scientific">Dorcoceras hygrometricum</name>
    <dbReference type="NCBI Taxonomy" id="472368"/>
    <lineage>
        <taxon>Eukaryota</taxon>
        <taxon>Viridiplantae</taxon>
        <taxon>Streptophyta</taxon>
        <taxon>Embryophyta</taxon>
        <taxon>Tracheophyta</taxon>
        <taxon>Spermatophyta</taxon>
        <taxon>Magnoliopsida</taxon>
        <taxon>eudicotyledons</taxon>
        <taxon>Gunneridae</taxon>
        <taxon>Pentapetalae</taxon>
        <taxon>asterids</taxon>
        <taxon>lamiids</taxon>
        <taxon>Lamiales</taxon>
        <taxon>Gesneriaceae</taxon>
        <taxon>Didymocarpoideae</taxon>
        <taxon>Trichosporeae</taxon>
        <taxon>Loxocarpinae</taxon>
        <taxon>Dorcoceras</taxon>
    </lineage>
</organism>
<accession>A0A2Z7BC19</accession>
<name>A0A2Z7BC19_9LAMI</name>
<sequence>MERTTLIGYETSRFVLASEKLVYVLDKSPPKETPVDISLEELIKLETWWDHVLKSKCYMLAYMYNELQRRFEDVVHVADIHQQLKEPFGEFLQAKRYTITKDLMISRMREDTSVREHGFCWIFLCRSES</sequence>
<dbReference type="OrthoDB" id="1194532at2759"/>
<protein>
    <submittedName>
        <fullName evidence="1">Uncharacterized protein</fullName>
    </submittedName>
</protein>
<evidence type="ECO:0000313" key="1">
    <source>
        <dbReference type="EMBL" id="KZV31800.1"/>
    </source>
</evidence>
<dbReference type="EMBL" id="KV007451">
    <property type="protein sequence ID" value="KZV31800.1"/>
    <property type="molecule type" value="Genomic_DNA"/>
</dbReference>
<proteinExistence type="predicted"/>
<dbReference type="Proteomes" id="UP000250235">
    <property type="component" value="Unassembled WGS sequence"/>
</dbReference>
<evidence type="ECO:0000313" key="2">
    <source>
        <dbReference type="Proteomes" id="UP000250235"/>
    </source>
</evidence>
<dbReference type="AlphaFoldDB" id="A0A2Z7BC19"/>
<gene>
    <name evidence="1" type="ORF">F511_34984</name>
</gene>
<keyword evidence="2" id="KW-1185">Reference proteome</keyword>